<dbReference type="EMBL" id="CP053892">
    <property type="protein sequence ID" value="QKG19018.1"/>
    <property type="molecule type" value="Genomic_DNA"/>
</dbReference>
<evidence type="ECO:0000313" key="3">
    <source>
        <dbReference type="Proteomes" id="UP000501240"/>
    </source>
</evidence>
<gene>
    <name evidence="2" type="ORF">ACTIVE_0654</name>
</gene>
<evidence type="ECO:0000313" key="2">
    <source>
        <dbReference type="EMBL" id="QKG19018.1"/>
    </source>
</evidence>
<organism evidence="2 3">
    <name type="scientific">Actinomadura verrucosospora</name>
    <dbReference type="NCBI Taxonomy" id="46165"/>
    <lineage>
        <taxon>Bacteria</taxon>
        <taxon>Bacillati</taxon>
        <taxon>Actinomycetota</taxon>
        <taxon>Actinomycetes</taxon>
        <taxon>Streptosporangiales</taxon>
        <taxon>Thermomonosporaceae</taxon>
        <taxon>Actinomadura</taxon>
    </lineage>
</organism>
<feature type="compositionally biased region" description="Basic and acidic residues" evidence="1">
    <location>
        <begin position="39"/>
        <end position="48"/>
    </location>
</feature>
<feature type="compositionally biased region" description="Basic and acidic residues" evidence="1">
    <location>
        <begin position="136"/>
        <end position="145"/>
    </location>
</feature>
<reference evidence="2 3" key="1">
    <citation type="submission" date="2020-05" db="EMBL/GenBank/DDBJ databases">
        <title>Actinomadura verrucosospora NRRL-B18236 (PFL_A860) Genome sequencing and assembly.</title>
        <authorList>
            <person name="Samborskyy M."/>
        </authorList>
    </citation>
    <scope>NUCLEOTIDE SEQUENCE [LARGE SCALE GENOMIC DNA]</scope>
    <source>
        <strain evidence="2 3">NRRL:B18236</strain>
    </source>
</reference>
<dbReference type="AlphaFoldDB" id="A0A7D3VNY3"/>
<feature type="region of interest" description="Disordered" evidence="1">
    <location>
        <begin position="29"/>
        <end position="156"/>
    </location>
</feature>
<accession>A0A7D3VNY3</accession>
<sequence>MRSWATGVPFSDRTMSMSGVLAGGGLRIMNEPTSAAPGEGERGHDPGVRPRQRHVRRIPLPAVAGDVRVRRRVEPRAGAGGPGGAGPRRGCGRRSLTASPGSARSMGPKPPTWCLVPVNGPSVTSTSPPENLVRGRFGERGRRNSAEPAVDPQVGH</sequence>
<dbReference type="Proteomes" id="UP000501240">
    <property type="component" value="Chromosome"/>
</dbReference>
<proteinExistence type="predicted"/>
<protein>
    <submittedName>
        <fullName evidence="2">Uncharacterized protein</fullName>
    </submittedName>
</protein>
<name>A0A7D3VNY3_ACTVE</name>
<evidence type="ECO:0000256" key="1">
    <source>
        <dbReference type="SAM" id="MobiDB-lite"/>
    </source>
</evidence>
<feature type="compositionally biased region" description="Gly residues" evidence="1">
    <location>
        <begin position="78"/>
        <end position="89"/>
    </location>
</feature>
<keyword evidence="3" id="KW-1185">Reference proteome</keyword>